<dbReference type="Gene3D" id="3.10.20.90">
    <property type="entry name" value="Phosphatidylinositol 3-kinase Catalytic Subunit, Chain A, domain 1"/>
    <property type="match status" value="1"/>
</dbReference>
<dbReference type="PANTHER" id="PTHR10562">
    <property type="entry name" value="SMALL UBIQUITIN-RELATED MODIFIER"/>
    <property type="match status" value="1"/>
</dbReference>
<dbReference type="AlphaFoldDB" id="A0AAE1Y7S8"/>
<dbReference type="InterPro" id="IPR022617">
    <property type="entry name" value="Rad60/SUMO-like_dom"/>
</dbReference>
<reference evidence="2" key="1">
    <citation type="submission" date="2020-06" db="EMBL/GenBank/DDBJ databases">
        <authorList>
            <person name="Li T."/>
            <person name="Hu X."/>
            <person name="Zhang T."/>
            <person name="Song X."/>
            <person name="Zhang H."/>
            <person name="Dai N."/>
            <person name="Sheng W."/>
            <person name="Hou X."/>
            <person name="Wei L."/>
        </authorList>
    </citation>
    <scope>NUCLEOTIDE SEQUENCE</scope>
    <source>
        <strain evidence="2">3651</strain>
        <tissue evidence="2">Leaf</tissue>
    </source>
</reference>
<evidence type="ECO:0000313" key="2">
    <source>
        <dbReference type="EMBL" id="KAK4425245.1"/>
    </source>
</evidence>
<accession>A0AAE1Y7S8</accession>
<dbReference type="PROSITE" id="PS50053">
    <property type="entry name" value="UBIQUITIN_2"/>
    <property type="match status" value="1"/>
</dbReference>
<dbReference type="SUPFAM" id="SSF54236">
    <property type="entry name" value="Ubiquitin-like"/>
    <property type="match status" value="1"/>
</dbReference>
<proteinExistence type="predicted"/>
<evidence type="ECO:0000259" key="1">
    <source>
        <dbReference type="PROSITE" id="PS50053"/>
    </source>
</evidence>
<feature type="domain" description="Ubiquitin-like" evidence="1">
    <location>
        <begin position="24"/>
        <end position="99"/>
    </location>
</feature>
<dbReference type="Proteomes" id="UP001293254">
    <property type="component" value="Unassembled WGS sequence"/>
</dbReference>
<dbReference type="Pfam" id="PF11976">
    <property type="entry name" value="Rad60-SLD"/>
    <property type="match status" value="1"/>
</dbReference>
<evidence type="ECO:0000313" key="3">
    <source>
        <dbReference type="Proteomes" id="UP001293254"/>
    </source>
</evidence>
<name>A0AAE1Y7S8_9LAMI</name>
<dbReference type="EMBL" id="JACGWO010000006">
    <property type="protein sequence ID" value="KAK4425245.1"/>
    <property type="molecule type" value="Genomic_DNA"/>
</dbReference>
<protein>
    <submittedName>
        <fullName evidence="2">Small ubiquitin-related modifier 2</fullName>
    </submittedName>
</protein>
<organism evidence="2 3">
    <name type="scientific">Sesamum alatum</name>
    <dbReference type="NCBI Taxonomy" id="300844"/>
    <lineage>
        <taxon>Eukaryota</taxon>
        <taxon>Viridiplantae</taxon>
        <taxon>Streptophyta</taxon>
        <taxon>Embryophyta</taxon>
        <taxon>Tracheophyta</taxon>
        <taxon>Spermatophyta</taxon>
        <taxon>Magnoliopsida</taxon>
        <taxon>eudicotyledons</taxon>
        <taxon>Gunneridae</taxon>
        <taxon>Pentapetalae</taxon>
        <taxon>asterids</taxon>
        <taxon>lamiids</taxon>
        <taxon>Lamiales</taxon>
        <taxon>Pedaliaceae</taxon>
        <taxon>Sesamum</taxon>
    </lineage>
</organism>
<dbReference type="InterPro" id="IPR000626">
    <property type="entry name" value="Ubiquitin-like_dom"/>
</dbReference>
<sequence>MRSGDEETSNGKKPSNEESVVSKIALSIKSQDGDVVYYRFPRSKKIQYLLTSYCKQKKLNYDTIAFVYDGRRVKSSRTPAELEMDDGDSIDAMMHQNGGGYVLVMT</sequence>
<reference evidence="2" key="2">
    <citation type="journal article" date="2024" name="Plant">
        <title>Genomic evolution and insights into agronomic trait innovations of Sesamum species.</title>
        <authorList>
            <person name="Miao H."/>
            <person name="Wang L."/>
            <person name="Qu L."/>
            <person name="Liu H."/>
            <person name="Sun Y."/>
            <person name="Le M."/>
            <person name="Wang Q."/>
            <person name="Wei S."/>
            <person name="Zheng Y."/>
            <person name="Lin W."/>
            <person name="Duan Y."/>
            <person name="Cao H."/>
            <person name="Xiong S."/>
            <person name="Wang X."/>
            <person name="Wei L."/>
            <person name="Li C."/>
            <person name="Ma Q."/>
            <person name="Ju M."/>
            <person name="Zhao R."/>
            <person name="Li G."/>
            <person name="Mu C."/>
            <person name="Tian Q."/>
            <person name="Mei H."/>
            <person name="Zhang T."/>
            <person name="Gao T."/>
            <person name="Zhang H."/>
        </authorList>
    </citation>
    <scope>NUCLEOTIDE SEQUENCE</scope>
    <source>
        <strain evidence="2">3651</strain>
    </source>
</reference>
<keyword evidence="3" id="KW-1185">Reference proteome</keyword>
<gene>
    <name evidence="2" type="ORF">Salat_1718400</name>
</gene>
<comment type="caution">
    <text evidence="2">The sequence shown here is derived from an EMBL/GenBank/DDBJ whole genome shotgun (WGS) entry which is preliminary data.</text>
</comment>
<dbReference type="InterPro" id="IPR029071">
    <property type="entry name" value="Ubiquitin-like_domsf"/>
</dbReference>